<gene>
    <name evidence="1" type="ORF">MOOR_17780</name>
</gene>
<sequence>MCTFRLINFVEVYSCTTFAPQVVIFQPVIARYSSTYLKWVGGKGCLERGQFQDISRATRPAKGTTAKIGFFNRSPVEVQVLSPAPNIDISRFSGFEARIFLLYHWKVTGKGNGGGAQKNRPAAKRGTRLWKKSPLSAGEVTILVQELQPIAARFKYRIFSLIRLTAVFFMKGGIW</sequence>
<dbReference type="Proteomes" id="UP000182743">
    <property type="component" value="Unassembled WGS sequence"/>
</dbReference>
<reference evidence="1 2" key="1">
    <citation type="submission" date="2016-08" db="EMBL/GenBank/DDBJ databases">
        <title>Genome-based comparison of Moorella thermoacetic strains.</title>
        <authorList>
            <person name="Poehlein A."/>
            <person name="Bengelsdorf F.R."/>
            <person name="Esser C."/>
            <person name="Duerre P."/>
            <person name="Daniel R."/>
        </authorList>
    </citation>
    <scope>NUCLEOTIDE SEQUENCE [LARGE SCALE GENOMIC DNA]</scope>
    <source>
        <strain evidence="1 2">DSM 11768</strain>
    </source>
</reference>
<comment type="caution">
    <text evidence="1">The sequence shown here is derived from an EMBL/GenBank/DDBJ whole genome shotgun (WGS) entry which is preliminary data.</text>
</comment>
<name>A0A1J5JGG7_NEOTH</name>
<dbReference type="EMBL" id="MIHH01000009">
    <property type="protein sequence ID" value="OIQ08630.1"/>
    <property type="molecule type" value="Genomic_DNA"/>
</dbReference>
<proteinExistence type="predicted"/>
<accession>A0A1J5JGG7</accession>
<organism evidence="1 2">
    <name type="scientific">Neomoorella thermoacetica</name>
    <name type="common">Clostridium thermoaceticum</name>
    <dbReference type="NCBI Taxonomy" id="1525"/>
    <lineage>
        <taxon>Bacteria</taxon>
        <taxon>Bacillati</taxon>
        <taxon>Bacillota</taxon>
        <taxon>Clostridia</taxon>
        <taxon>Neomoorellales</taxon>
        <taxon>Neomoorellaceae</taxon>
        <taxon>Neomoorella</taxon>
    </lineage>
</organism>
<evidence type="ECO:0000313" key="2">
    <source>
        <dbReference type="Proteomes" id="UP000182743"/>
    </source>
</evidence>
<protein>
    <submittedName>
        <fullName evidence="1">Uncharacterized protein</fullName>
    </submittedName>
</protein>
<evidence type="ECO:0000313" key="1">
    <source>
        <dbReference type="EMBL" id="OIQ08630.1"/>
    </source>
</evidence>
<dbReference type="AlphaFoldDB" id="A0A1J5JGG7"/>